<reference evidence="3 4" key="1">
    <citation type="submission" date="2019-04" db="EMBL/GenBank/DDBJ databases">
        <title>Natronomonas sp. F20-122 a newhaloarchaeon isolated from a saline saltern of Isla Bacuta, Huelva, Spain.</title>
        <authorList>
            <person name="Duran-Viseras A."/>
            <person name="Sanchez-Porro C."/>
            <person name="Ventosa A."/>
        </authorList>
    </citation>
    <scope>NUCLEOTIDE SEQUENCE [LARGE SCALE GENOMIC DNA]</scope>
    <source>
        <strain evidence="3 4">F20-122</strain>
    </source>
</reference>
<comment type="caution">
    <text evidence="3">The sequence shown here is derived from an EMBL/GenBank/DDBJ whole genome shotgun (WGS) entry which is preliminary data.</text>
</comment>
<protein>
    <recommendedName>
        <fullName evidence="2">Alpha-galactosidase NEW3 domain-containing protein</fullName>
    </recommendedName>
</protein>
<dbReference type="EMBL" id="QKNX01000004">
    <property type="protein sequence ID" value="TKR25311.1"/>
    <property type="molecule type" value="Genomic_DNA"/>
</dbReference>
<gene>
    <name evidence="3" type="ORF">DM868_11135</name>
</gene>
<evidence type="ECO:0000313" key="3">
    <source>
        <dbReference type="EMBL" id="TKR25311.1"/>
    </source>
</evidence>
<dbReference type="OrthoDB" id="56770at2157"/>
<proteinExistence type="predicted"/>
<dbReference type="Gene3D" id="2.60.40.10">
    <property type="entry name" value="Immunoglobulins"/>
    <property type="match status" value="1"/>
</dbReference>
<evidence type="ECO:0000313" key="4">
    <source>
        <dbReference type="Proteomes" id="UP000308037"/>
    </source>
</evidence>
<keyword evidence="4" id="KW-1185">Reference proteome</keyword>
<dbReference type="Proteomes" id="UP000308037">
    <property type="component" value="Unassembled WGS sequence"/>
</dbReference>
<dbReference type="InterPro" id="IPR013783">
    <property type="entry name" value="Ig-like_fold"/>
</dbReference>
<keyword evidence="1" id="KW-0812">Transmembrane</keyword>
<organism evidence="3 4">
    <name type="scientific">Natronomonas salsuginis</name>
    <dbReference type="NCBI Taxonomy" id="2217661"/>
    <lineage>
        <taxon>Archaea</taxon>
        <taxon>Methanobacteriati</taxon>
        <taxon>Methanobacteriota</taxon>
        <taxon>Stenosarchaea group</taxon>
        <taxon>Halobacteria</taxon>
        <taxon>Halobacteriales</taxon>
        <taxon>Natronomonadaceae</taxon>
        <taxon>Natronomonas</taxon>
    </lineage>
</organism>
<keyword evidence="1" id="KW-0472">Membrane</keyword>
<dbReference type="PANTHER" id="PTHR35902">
    <property type="entry name" value="S-LAYER DOMAIN-LIKE PROTEIN-RELATED"/>
    <property type="match status" value="1"/>
</dbReference>
<dbReference type="RefSeq" id="WP_137276950.1">
    <property type="nucleotide sequence ID" value="NZ_QKNX01000004.1"/>
</dbReference>
<dbReference type="AlphaFoldDB" id="A0A4U5JAM0"/>
<sequence>MRRSALVVFVVGLFLVSPLAGVALAQDGVQFVRGEPDLDVYAPDPTLTPGTTTQLTLQIENDGKILSGATSQRAVVTTARAVSVEVDERRAPIVVETRQTSIGSVPDGGVREVPITVTVPRDASPGTYDVDVELRYSHTYQYVPQSGIVQERSRRVTRSVDVRVDDGPRFEIEAQTSDVQIGDSGTLRAVVTNVGDDPARQLTVGLESGSSDVTLGGNSQNSARIERLAPGENATITYDVAVNDDVSLRTFPLVGRVHFTDANGIRNVQEDLAVGVRPASAQTFSFAVDESTLRVGETGAVRGTIRNEGPADLTDVVLAVGNAPFDPRTPTYAIGDLDQGDSAAFQFRGTVPAEADAVPQRIDVVTRYRTSGSNERTADDSLRVSVADRRDSVAVTAVDPRFEAGSDGVLELEVTNRRDVEIRDVRLNVAVEAPLDSEFRSAILPSLQPDETGRVAIDLEVDGDAPASRYPATVSVAYTDQDDELVTARPAIVAVTVTDAEGVELLSIELVLFGVLLLLVAVVFVWLYRR</sequence>
<feature type="transmembrane region" description="Helical" evidence="1">
    <location>
        <begin position="510"/>
        <end position="528"/>
    </location>
</feature>
<evidence type="ECO:0000259" key="2">
    <source>
        <dbReference type="Pfam" id="PF10633"/>
    </source>
</evidence>
<dbReference type="InterPro" id="IPR018905">
    <property type="entry name" value="A-galactase_NEW3"/>
</dbReference>
<dbReference type="Pfam" id="PF10633">
    <property type="entry name" value="NPCBM_assoc"/>
    <property type="match status" value="1"/>
</dbReference>
<evidence type="ECO:0000256" key="1">
    <source>
        <dbReference type="SAM" id="Phobius"/>
    </source>
</evidence>
<keyword evidence="1" id="KW-1133">Transmembrane helix</keyword>
<feature type="domain" description="Alpha-galactosidase NEW3" evidence="2">
    <location>
        <begin position="403"/>
        <end position="478"/>
    </location>
</feature>
<name>A0A4U5JAM0_9EURY</name>
<dbReference type="PANTHER" id="PTHR35902:SF3">
    <property type="entry name" value="NPCBM-ASSOCIATED, NEW3 DOMAIN OF ALPHA-GALACTOSIDASE"/>
    <property type="match status" value="1"/>
</dbReference>
<accession>A0A4U5JAM0</accession>